<dbReference type="PANTHER" id="PTHR22926">
    <property type="entry name" value="PHOSPHO-N-ACETYLMURAMOYL-PENTAPEPTIDE-TRANSFERASE"/>
    <property type="match status" value="1"/>
</dbReference>
<keyword evidence="5 8" id="KW-1133">Transmembrane helix</keyword>
<evidence type="ECO:0000256" key="2">
    <source>
        <dbReference type="ARBA" id="ARBA00022475"/>
    </source>
</evidence>
<evidence type="ECO:0000256" key="5">
    <source>
        <dbReference type="ARBA" id="ARBA00022989"/>
    </source>
</evidence>
<comment type="subcellular location">
    <subcellularLocation>
        <location evidence="1">Cell membrane</location>
        <topology evidence="1">Multi-pass membrane protein</topology>
    </subcellularLocation>
</comment>
<accession>A0A562L8C7</accession>
<keyword evidence="4 8" id="KW-0812">Transmembrane</keyword>
<feature type="transmembrane region" description="Helical" evidence="8">
    <location>
        <begin position="124"/>
        <end position="143"/>
    </location>
</feature>
<feature type="transmembrane region" description="Helical" evidence="8">
    <location>
        <begin position="44"/>
        <end position="65"/>
    </location>
</feature>
<protein>
    <submittedName>
        <fullName evidence="9">UDP-N-acetylmuramyl pentapeptide phosphotransferase/UDP-N-acetylglucosamine-1-phosphate transferase</fullName>
    </submittedName>
</protein>
<dbReference type="InterPro" id="IPR000715">
    <property type="entry name" value="Glycosyl_transferase_4"/>
</dbReference>
<keyword evidence="2" id="KW-1003">Cell membrane</keyword>
<keyword evidence="7" id="KW-0479">Metal-binding</keyword>
<feature type="transmembrane region" description="Helical" evidence="8">
    <location>
        <begin position="296"/>
        <end position="313"/>
    </location>
</feature>
<evidence type="ECO:0000256" key="8">
    <source>
        <dbReference type="SAM" id="Phobius"/>
    </source>
</evidence>
<keyword evidence="6 8" id="KW-0472">Membrane</keyword>
<dbReference type="GO" id="GO:0005886">
    <property type="term" value="C:plasma membrane"/>
    <property type="evidence" value="ECO:0007669"/>
    <property type="project" value="UniProtKB-SubCell"/>
</dbReference>
<dbReference type="AlphaFoldDB" id="A0A562L8C7"/>
<sequence>MPVAAWLGLHFVIGLLGTFAARRYALRIELLDQPGERRSHQTATPRGGGIAIVLALLVALAWLIAHDRQQTVLLACIAAGIMLVAVVGGIDDHRPLSPWLRLAVHALASLLLAYGFFAAHGDIWLALAAFLLSVGLTNVWNFMDGIDGLAASQAALLAAAASLFLGGSMQALALALCAACSGFLPFNFPRARIFLGDVGSGALGFAVAALCVGIAGTGTPGWPLLLLPLSTFLVDAALTLGERMLRGERWWTPHVTHTYQIWARTRGRHSPVTLAYAAWTVSAIALWWLFRNRGPAFITMMLLAWYTFSLFIWRGLRSRQGPVVVDDKNPGSPE</sequence>
<evidence type="ECO:0000256" key="3">
    <source>
        <dbReference type="ARBA" id="ARBA00022679"/>
    </source>
</evidence>
<dbReference type="GO" id="GO:0071555">
    <property type="term" value="P:cell wall organization"/>
    <property type="evidence" value="ECO:0007669"/>
    <property type="project" value="TreeGrafter"/>
</dbReference>
<evidence type="ECO:0000256" key="1">
    <source>
        <dbReference type="ARBA" id="ARBA00004651"/>
    </source>
</evidence>
<name>A0A562L8C7_9GAMM</name>
<dbReference type="GO" id="GO:0016780">
    <property type="term" value="F:phosphotransferase activity, for other substituted phosphate groups"/>
    <property type="evidence" value="ECO:0007669"/>
    <property type="project" value="InterPro"/>
</dbReference>
<keyword evidence="10" id="KW-1185">Reference proteome</keyword>
<comment type="cofactor">
    <cofactor evidence="7">
        <name>Mg(2+)</name>
        <dbReference type="ChEBI" id="CHEBI:18420"/>
    </cofactor>
</comment>
<proteinExistence type="predicted"/>
<feature type="binding site" evidence="7">
    <location>
        <position position="141"/>
    </location>
    <ligand>
        <name>Mg(2+)</name>
        <dbReference type="ChEBI" id="CHEBI:18420"/>
    </ligand>
</feature>
<dbReference type="GO" id="GO:0044038">
    <property type="term" value="P:cell wall macromolecule biosynthetic process"/>
    <property type="evidence" value="ECO:0007669"/>
    <property type="project" value="TreeGrafter"/>
</dbReference>
<feature type="binding site" evidence="7">
    <location>
        <position position="197"/>
    </location>
    <ligand>
        <name>Mg(2+)</name>
        <dbReference type="ChEBI" id="CHEBI:18420"/>
    </ligand>
</feature>
<feature type="transmembrane region" description="Helical" evidence="8">
    <location>
        <begin position="72"/>
        <end position="90"/>
    </location>
</feature>
<evidence type="ECO:0000256" key="7">
    <source>
        <dbReference type="PIRSR" id="PIRSR600715-1"/>
    </source>
</evidence>
<keyword evidence="3 9" id="KW-0808">Transferase</keyword>
<dbReference type="GO" id="GO:0009103">
    <property type="term" value="P:lipopolysaccharide biosynthetic process"/>
    <property type="evidence" value="ECO:0007669"/>
    <property type="project" value="TreeGrafter"/>
</dbReference>
<feature type="transmembrane region" description="Helical" evidence="8">
    <location>
        <begin position="272"/>
        <end position="290"/>
    </location>
</feature>
<evidence type="ECO:0000313" key="9">
    <source>
        <dbReference type="EMBL" id="TWI03883.1"/>
    </source>
</evidence>
<keyword evidence="7" id="KW-0460">Magnesium</keyword>
<gene>
    <name evidence="9" type="ORF">IP90_01701</name>
</gene>
<dbReference type="EMBL" id="VLKN01000003">
    <property type="protein sequence ID" value="TWI03883.1"/>
    <property type="molecule type" value="Genomic_DNA"/>
</dbReference>
<evidence type="ECO:0000313" key="10">
    <source>
        <dbReference type="Proteomes" id="UP000315167"/>
    </source>
</evidence>
<reference evidence="9 10" key="1">
    <citation type="journal article" date="2015" name="Stand. Genomic Sci.">
        <title>Genomic Encyclopedia of Bacterial and Archaeal Type Strains, Phase III: the genomes of soil and plant-associated and newly described type strains.</title>
        <authorList>
            <person name="Whitman W.B."/>
            <person name="Woyke T."/>
            <person name="Klenk H.P."/>
            <person name="Zhou Y."/>
            <person name="Lilburn T.G."/>
            <person name="Beck B.J."/>
            <person name="De Vos P."/>
            <person name="Vandamme P."/>
            <person name="Eisen J.A."/>
            <person name="Garrity G."/>
            <person name="Hugenholtz P."/>
            <person name="Kyrpides N.C."/>
        </authorList>
    </citation>
    <scope>NUCLEOTIDE SEQUENCE [LARGE SCALE GENOMIC DNA]</scope>
    <source>
        <strain evidence="9 10">CGMCC 1.10821</strain>
    </source>
</reference>
<comment type="caution">
    <text evidence="9">The sequence shown here is derived from an EMBL/GenBank/DDBJ whole genome shotgun (WGS) entry which is preliminary data.</text>
</comment>
<dbReference type="PANTHER" id="PTHR22926:SF3">
    <property type="entry name" value="UNDECAPRENYL-PHOSPHATE ALPHA-N-ACETYLGLUCOSAMINYL 1-PHOSPHATE TRANSFERASE"/>
    <property type="match status" value="1"/>
</dbReference>
<evidence type="ECO:0000256" key="4">
    <source>
        <dbReference type="ARBA" id="ARBA00022692"/>
    </source>
</evidence>
<evidence type="ECO:0000256" key="6">
    <source>
        <dbReference type="ARBA" id="ARBA00023136"/>
    </source>
</evidence>
<feature type="transmembrane region" description="Helical" evidence="8">
    <location>
        <begin position="96"/>
        <end position="117"/>
    </location>
</feature>
<feature type="transmembrane region" description="Helical" evidence="8">
    <location>
        <begin position="155"/>
        <end position="186"/>
    </location>
</feature>
<dbReference type="Proteomes" id="UP000315167">
    <property type="component" value="Unassembled WGS sequence"/>
</dbReference>
<organism evidence="9 10">
    <name type="scientific">Luteimonas cucumeris</name>
    <dbReference type="NCBI Taxonomy" id="985012"/>
    <lineage>
        <taxon>Bacteria</taxon>
        <taxon>Pseudomonadati</taxon>
        <taxon>Pseudomonadota</taxon>
        <taxon>Gammaproteobacteria</taxon>
        <taxon>Lysobacterales</taxon>
        <taxon>Lysobacteraceae</taxon>
        <taxon>Luteimonas</taxon>
    </lineage>
</organism>
<dbReference type="Pfam" id="PF00953">
    <property type="entry name" value="Glycos_transf_4"/>
    <property type="match status" value="1"/>
</dbReference>
<dbReference type="GO" id="GO:0046872">
    <property type="term" value="F:metal ion binding"/>
    <property type="evidence" value="ECO:0007669"/>
    <property type="project" value="UniProtKB-KW"/>
</dbReference>